<comment type="caution">
    <text evidence="1">The sequence shown here is derived from an EMBL/GenBank/DDBJ whole genome shotgun (WGS) entry which is preliminary data.</text>
</comment>
<sequence length="103" mass="11462">MRGLQMRPRNQLRGGSLRRSAVGRELRYMGAAAKAGPGRLDMRRAAPSEEEPKPTILEYGGSCLSAEDDVYQASYGKLDCVKLAYARAEKYKLRFLPIDVLAK</sequence>
<evidence type="ECO:0000313" key="1">
    <source>
        <dbReference type="EMBL" id="KAJ1104420.1"/>
    </source>
</evidence>
<evidence type="ECO:0000313" key="2">
    <source>
        <dbReference type="Proteomes" id="UP001066276"/>
    </source>
</evidence>
<gene>
    <name evidence="1" type="ORF">NDU88_001832</name>
</gene>
<dbReference type="EMBL" id="JANPWB010000013">
    <property type="protein sequence ID" value="KAJ1104420.1"/>
    <property type="molecule type" value="Genomic_DNA"/>
</dbReference>
<dbReference type="AlphaFoldDB" id="A0AAV7MVQ4"/>
<keyword evidence="2" id="KW-1185">Reference proteome</keyword>
<organism evidence="1 2">
    <name type="scientific">Pleurodeles waltl</name>
    <name type="common">Iberian ribbed newt</name>
    <dbReference type="NCBI Taxonomy" id="8319"/>
    <lineage>
        <taxon>Eukaryota</taxon>
        <taxon>Metazoa</taxon>
        <taxon>Chordata</taxon>
        <taxon>Craniata</taxon>
        <taxon>Vertebrata</taxon>
        <taxon>Euteleostomi</taxon>
        <taxon>Amphibia</taxon>
        <taxon>Batrachia</taxon>
        <taxon>Caudata</taxon>
        <taxon>Salamandroidea</taxon>
        <taxon>Salamandridae</taxon>
        <taxon>Pleurodelinae</taxon>
        <taxon>Pleurodeles</taxon>
    </lineage>
</organism>
<dbReference type="Proteomes" id="UP001066276">
    <property type="component" value="Chromosome 9"/>
</dbReference>
<protein>
    <submittedName>
        <fullName evidence="1">Uncharacterized protein</fullName>
    </submittedName>
</protein>
<accession>A0AAV7MVQ4</accession>
<reference evidence="1" key="1">
    <citation type="journal article" date="2022" name="bioRxiv">
        <title>Sequencing and chromosome-scale assembly of the giantPleurodeles waltlgenome.</title>
        <authorList>
            <person name="Brown T."/>
            <person name="Elewa A."/>
            <person name="Iarovenko S."/>
            <person name="Subramanian E."/>
            <person name="Araus A.J."/>
            <person name="Petzold A."/>
            <person name="Susuki M."/>
            <person name="Suzuki K.-i.T."/>
            <person name="Hayashi T."/>
            <person name="Toyoda A."/>
            <person name="Oliveira C."/>
            <person name="Osipova E."/>
            <person name="Leigh N.D."/>
            <person name="Simon A."/>
            <person name="Yun M.H."/>
        </authorList>
    </citation>
    <scope>NUCLEOTIDE SEQUENCE</scope>
    <source>
        <strain evidence="1">20211129_DDA</strain>
        <tissue evidence="1">Liver</tissue>
    </source>
</reference>
<name>A0AAV7MVQ4_PLEWA</name>
<proteinExistence type="predicted"/>